<dbReference type="RefSeq" id="WP_012376904.1">
    <property type="nucleotide sequence ID" value="NC_010571.1"/>
</dbReference>
<gene>
    <name evidence="2" type="ordered locus">Oter_4102</name>
</gene>
<evidence type="ECO:0000259" key="1">
    <source>
        <dbReference type="PROSITE" id="PS51819"/>
    </source>
</evidence>
<dbReference type="InterPro" id="IPR004360">
    <property type="entry name" value="Glyas_Fos-R_dOase_dom"/>
</dbReference>
<dbReference type="InterPro" id="IPR037523">
    <property type="entry name" value="VOC_core"/>
</dbReference>
<dbReference type="Gene3D" id="3.30.720.110">
    <property type="match status" value="1"/>
</dbReference>
<keyword evidence="3" id="KW-1185">Reference proteome</keyword>
<dbReference type="PROSITE" id="PS51819">
    <property type="entry name" value="VOC"/>
    <property type="match status" value="1"/>
</dbReference>
<dbReference type="Gene3D" id="3.30.530.20">
    <property type="match status" value="1"/>
</dbReference>
<dbReference type="SUPFAM" id="SSF54593">
    <property type="entry name" value="Glyoxalase/Bleomycin resistance protein/Dihydroxybiphenyl dioxygenase"/>
    <property type="match status" value="1"/>
</dbReference>
<dbReference type="InterPro" id="IPR023393">
    <property type="entry name" value="START-like_dom_sf"/>
</dbReference>
<dbReference type="SUPFAM" id="SSF55961">
    <property type="entry name" value="Bet v1-like"/>
    <property type="match status" value="1"/>
</dbReference>
<dbReference type="Pfam" id="PF00903">
    <property type="entry name" value="Glyoxalase"/>
    <property type="match status" value="1"/>
</dbReference>
<name>B2A040_OPITP</name>
<sequence>MKTCTTTVTLTADRDAVYSFLAEIRNLPRWAPALVRRLRQEGHHWRALTPGGEDYVAVVPDARTGVLDLFVGQRPDEMAPVPLRVIRQGGGAAVICSYFLPAGWSEEVGERYHNALVAGLRGLGARFGGGEVAAPQPGPNGFYPSVVTARFYETWDFYTTHLGFRTVCENDVYVHLVHPGGAQLGLLREELEGMPAELIGATNGHGFWLNVEVADADAEQLRLAREGVEIFEPAEDKPWGNRQLLVRDPNGVLIAIAHRIPIAVNSPAFLPAAS</sequence>
<dbReference type="OrthoDB" id="195857at2"/>
<dbReference type="Proteomes" id="UP000007013">
    <property type="component" value="Chromosome"/>
</dbReference>
<dbReference type="InterPro" id="IPR029068">
    <property type="entry name" value="Glyas_Bleomycin-R_OHBP_Dase"/>
</dbReference>
<dbReference type="STRING" id="452637.Oter_4102"/>
<feature type="domain" description="VOC" evidence="1">
    <location>
        <begin position="138"/>
        <end position="259"/>
    </location>
</feature>
<dbReference type="AlphaFoldDB" id="B2A040"/>
<keyword evidence="2" id="KW-0223">Dioxygenase</keyword>
<dbReference type="EMBL" id="CP001032">
    <property type="protein sequence ID" value="ACB77376.1"/>
    <property type="molecule type" value="Genomic_DNA"/>
</dbReference>
<reference evidence="2 3" key="1">
    <citation type="journal article" date="2011" name="J. Bacteriol.">
        <title>Genome sequence of the verrucomicrobium Opitutus terrae PB90-1, an abundant inhabitant of rice paddy soil ecosystems.</title>
        <authorList>
            <person name="van Passel M.W."/>
            <person name="Kant R."/>
            <person name="Palva A."/>
            <person name="Copeland A."/>
            <person name="Lucas S."/>
            <person name="Lapidus A."/>
            <person name="Glavina del Rio T."/>
            <person name="Pitluck S."/>
            <person name="Goltsman E."/>
            <person name="Clum A."/>
            <person name="Sun H."/>
            <person name="Schmutz J."/>
            <person name="Larimer F.W."/>
            <person name="Land M.L."/>
            <person name="Hauser L."/>
            <person name="Kyrpides N."/>
            <person name="Mikhailova N."/>
            <person name="Richardson P.P."/>
            <person name="Janssen P.H."/>
            <person name="de Vos W.M."/>
            <person name="Smidt H."/>
        </authorList>
    </citation>
    <scope>NUCLEOTIDE SEQUENCE [LARGE SCALE GENOMIC DNA]</scope>
    <source>
        <strain evidence="3">DSM 11246 / JCM 15787 / PB90-1</strain>
    </source>
</reference>
<dbReference type="eggNOG" id="COG0346">
    <property type="taxonomic scope" value="Bacteria"/>
</dbReference>
<dbReference type="KEGG" id="ote:Oter_4102"/>
<protein>
    <submittedName>
        <fullName evidence="2">Glyoxalase/bleomycin resistance protein/dioxygenase</fullName>
    </submittedName>
</protein>
<proteinExistence type="predicted"/>
<dbReference type="Gene3D" id="3.30.720.120">
    <property type="match status" value="1"/>
</dbReference>
<evidence type="ECO:0000313" key="2">
    <source>
        <dbReference type="EMBL" id="ACB77376.1"/>
    </source>
</evidence>
<evidence type="ECO:0000313" key="3">
    <source>
        <dbReference type="Proteomes" id="UP000007013"/>
    </source>
</evidence>
<accession>B2A040</accession>
<dbReference type="GO" id="GO:0051213">
    <property type="term" value="F:dioxygenase activity"/>
    <property type="evidence" value="ECO:0007669"/>
    <property type="project" value="UniProtKB-KW"/>
</dbReference>
<organism evidence="2 3">
    <name type="scientific">Opitutus terrae (strain DSM 11246 / JCM 15787 / PB90-1)</name>
    <dbReference type="NCBI Taxonomy" id="452637"/>
    <lineage>
        <taxon>Bacteria</taxon>
        <taxon>Pseudomonadati</taxon>
        <taxon>Verrucomicrobiota</taxon>
        <taxon>Opitutia</taxon>
        <taxon>Opitutales</taxon>
        <taxon>Opitutaceae</taxon>
        <taxon>Opitutus</taxon>
    </lineage>
</organism>
<keyword evidence="2" id="KW-0560">Oxidoreductase</keyword>
<dbReference type="HOGENOM" id="CLU_979847_0_0_0"/>